<feature type="transmembrane region" description="Helical" evidence="5">
    <location>
        <begin position="276"/>
        <end position="294"/>
    </location>
</feature>
<evidence type="ECO:0000256" key="1">
    <source>
        <dbReference type="ARBA" id="ARBA00004141"/>
    </source>
</evidence>
<dbReference type="AlphaFoldDB" id="A0A1V9EAB9"/>
<comment type="subcellular location">
    <subcellularLocation>
        <location evidence="1">Membrane</location>
        <topology evidence="1">Multi-pass membrane protein</topology>
    </subcellularLocation>
</comment>
<feature type="transmembrane region" description="Helical" evidence="5">
    <location>
        <begin position="359"/>
        <end position="378"/>
    </location>
</feature>
<dbReference type="InterPro" id="IPR051788">
    <property type="entry name" value="MFS_Transporter"/>
</dbReference>
<evidence type="ECO:0000256" key="3">
    <source>
        <dbReference type="ARBA" id="ARBA00022989"/>
    </source>
</evidence>
<feature type="transmembrane region" description="Helical" evidence="5">
    <location>
        <begin position="81"/>
        <end position="99"/>
    </location>
</feature>
<evidence type="ECO:0000256" key="5">
    <source>
        <dbReference type="SAM" id="Phobius"/>
    </source>
</evidence>
<keyword evidence="8" id="KW-1185">Reference proteome</keyword>
<keyword evidence="4 5" id="KW-0472">Membrane</keyword>
<keyword evidence="2 5" id="KW-0812">Transmembrane</keyword>
<organism evidence="7 8">
    <name type="scientific">Niastella yeongjuensis</name>
    <dbReference type="NCBI Taxonomy" id="354355"/>
    <lineage>
        <taxon>Bacteria</taxon>
        <taxon>Pseudomonadati</taxon>
        <taxon>Bacteroidota</taxon>
        <taxon>Chitinophagia</taxon>
        <taxon>Chitinophagales</taxon>
        <taxon>Chitinophagaceae</taxon>
        <taxon>Niastella</taxon>
    </lineage>
</organism>
<feature type="transmembrane region" description="Helical" evidence="5">
    <location>
        <begin position="327"/>
        <end position="347"/>
    </location>
</feature>
<feature type="domain" description="Major facilitator superfamily (MFS) profile" evidence="6">
    <location>
        <begin position="15"/>
        <end position="384"/>
    </location>
</feature>
<feature type="transmembrane region" description="Helical" evidence="5">
    <location>
        <begin position="50"/>
        <end position="74"/>
    </location>
</feature>
<dbReference type="Proteomes" id="UP000192610">
    <property type="component" value="Unassembled WGS sequence"/>
</dbReference>
<dbReference type="GO" id="GO:0022857">
    <property type="term" value="F:transmembrane transporter activity"/>
    <property type="evidence" value="ECO:0007669"/>
    <property type="project" value="InterPro"/>
</dbReference>
<reference evidence="8" key="1">
    <citation type="submission" date="2016-04" db="EMBL/GenBank/DDBJ databases">
        <authorList>
            <person name="Chen L."/>
            <person name="Zhuang W."/>
            <person name="Wang G."/>
        </authorList>
    </citation>
    <scope>NUCLEOTIDE SEQUENCE [LARGE SCALE GENOMIC DNA]</scope>
    <source>
        <strain evidence="8">17621</strain>
    </source>
</reference>
<dbReference type="Pfam" id="PF07690">
    <property type="entry name" value="MFS_1"/>
    <property type="match status" value="1"/>
</dbReference>
<dbReference type="EMBL" id="LVXG01000056">
    <property type="protein sequence ID" value="OQP43063.1"/>
    <property type="molecule type" value="Genomic_DNA"/>
</dbReference>
<dbReference type="GO" id="GO:0016020">
    <property type="term" value="C:membrane"/>
    <property type="evidence" value="ECO:0007669"/>
    <property type="project" value="UniProtKB-SubCell"/>
</dbReference>
<feature type="transmembrane region" description="Helical" evidence="5">
    <location>
        <begin position="300"/>
        <end position="320"/>
    </location>
</feature>
<gene>
    <name evidence="7" type="ORF">A4H97_13035</name>
</gene>
<evidence type="ECO:0000256" key="2">
    <source>
        <dbReference type="ARBA" id="ARBA00022692"/>
    </source>
</evidence>
<dbReference type="InterPro" id="IPR036259">
    <property type="entry name" value="MFS_trans_sf"/>
</dbReference>
<name>A0A1V9EAB9_9BACT</name>
<dbReference type="RefSeq" id="WP_081203473.1">
    <property type="nucleotide sequence ID" value="NZ_FOCZ01000005.1"/>
</dbReference>
<sequence>MESMLVQPLVSKRAARLSIGAFFFIAGLCFASWASRIPDIKQHLQLSDGGLGAVLFALPVGLMVSLPFSGWLVHHFGSRKMVLLAAVLYPLILVNIGLVQQTWQLVVALFAFGLMGNLFNIAVNTQAVSLEVLYGRSIMASFHGIWSLAGFTGASIGTLMINFHLTPFVHFCIVACAAFLMIALLYRNSLRQDINADDDRPLFAKPDATLLKLGLIAMCCMVCEGAMFDWSGVYFQKVVAVSKGLIPLGYTAFMCTMAGGRFAGDKLVTRLGTLRMLQISGLVIATGLAIAIAFPTLVTATLGFMLVGIGVSSVVPLVYGVAGKSTVFSPGVALAAVSTIGYLGFLAGPPMIGFISQAASLRVSFALIAVLGFTTTIISSKTKF</sequence>
<accession>A0A1V9EAB9</accession>
<feature type="transmembrane region" description="Helical" evidence="5">
    <location>
        <begin position="245"/>
        <end position="264"/>
    </location>
</feature>
<dbReference type="InterPro" id="IPR020846">
    <property type="entry name" value="MFS_dom"/>
</dbReference>
<feature type="transmembrane region" description="Helical" evidence="5">
    <location>
        <begin position="144"/>
        <end position="162"/>
    </location>
</feature>
<dbReference type="InterPro" id="IPR011701">
    <property type="entry name" value="MFS"/>
</dbReference>
<keyword evidence="3 5" id="KW-1133">Transmembrane helix</keyword>
<evidence type="ECO:0000259" key="6">
    <source>
        <dbReference type="PROSITE" id="PS50850"/>
    </source>
</evidence>
<dbReference type="SUPFAM" id="SSF103473">
    <property type="entry name" value="MFS general substrate transporter"/>
    <property type="match status" value="1"/>
</dbReference>
<dbReference type="PANTHER" id="PTHR23514">
    <property type="entry name" value="BYPASS OF STOP CODON PROTEIN 6"/>
    <property type="match status" value="1"/>
</dbReference>
<evidence type="ECO:0000313" key="8">
    <source>
        <dbReference type="Proteomes" id="UP000192610"/>
    </source>
</evidence>
<evidence type="ECO:0000313" key="7">
    <source>
        <dbReference type="EMBL" id="OQP43063.1"/>
    </source>
</evidence>
<feature type="transmembrane region" description="Helical" evidence="5">
    <location>
        <begin position="105"/>
        <end position="123"/>
    </location>
</feature>
<dbReference type="Gene3D" id="1.20.1250.20">
    <property type="entry name" value="MFS general substrate transporter like domains"/>
    <property type="match status" value="1"/>
</dbReference>
<dbReference type="PANTHER" id="PTHR23514:SF13">
    <property type="entry name" value="INNER MEMBRANE PROTEIN YBJJ"/>
    <property type="match status" value="1"/>
</dbReference>
<feature type="transmembrane region" description="Helical" evidence="5">
    <location>
        <begin position="210"/>
        <end position="233"/>
    </location>
</feature>
<proteinExistence type="predicted"/>
<protein>
    <submittedName>
        <fullName evidence="7">MFS transporter</fullName>
    </submittedName>
</protein>
<feature type="transmembrane region" description="Helical" evidence="5">
    <location>
        <begin position="168"/>
        <end position="186"/>
    </location>
</feature>
<dbReference type="CDD" id="cd17393">
    <property type="entry name" value="MFS_MosC_like"/>
    <property type="match status" value="1"/>
</dbReference>
<comment type="caution">
    <text evidence="7">The sequence shown here is derived from an EMBL/GenBank/DDBJ whole genome shotgun (WGS) entry which is preliminary data.</text>
</comment>
<dbReference type="OrthoDB" id="9809599at2"/>
<evidence type="ECO:0000256" key="4">
    <source>
        <dbReference type="ARBA" id="ARBA00023136"/>
    </source>
</evidence>
<dbReference type="PROSITE" id="PS50850">
    <property type="entry name" value="MFS"/>
    <property type="match status" value="1"/>
</dbReference>